<gene>
    <name evidence="8" type="ORF">AFL01nite_06440</name>
</gene>
<dbReference type="GO" id="GO:0005886">
    <property type="term" value="C:plasma membrane"/>
    <property type="evidence" value="ECO:0007669"/>
    <property type="project" value="UniProtKB-SubCell"/>
</dbReference>
<proteinExistence type="predicted"/>
<dbReference type="InterPro" id="IPR020846">
    <property type="entry name" value="MFS_dom"/>
</dbReference>
<feature type="transmembrane region" description="Helical" evidence="6">
    <location>
        <begin position="276"/>
        <end position="298"/>
    </location>
</feature>
<reference evidence="8 9" key="1">
    <citation type="submission" date="2019-07" db="EMBL/GenBank/DDBJ databases">
        <title>Whole genome shotgun sequence of Aeromicrobium flavum NBRC 107625.</title>
        <authorList>
            <person name="Hosoyama A."/>
            <person name="Uohara A."/>
            <person name="Ohji S."/>
            <person name="Ichikawa N."/>
        </authorList>
    </citation>
    <scope>NUCLEOTIDE SEQUENCE [LARGE SCALE GENOMIC DNA]</scope>
    <source>
        <strain evidence="8 9">NBRC 107625</strain>
    </source>
</reference>
<name>A0A512HS84_9ACTN</name>
<dbReference type="PANTHER" id="PTHR42718">
    <property type="entry name" value="MAJOR FACILITATOR SUPERFAMILY MULTIDRUG TRANSPORTER MFSC"/>
    <property type="match status" value="1"/>
</dbReference>
<dbReference type="OrthoDB" id="4484751at2"/>
<keyword evidence="4 6" id="KW-1133">Transmembrane helix</keyword>
<sequence>MAGHRARRRTPAAKPRSGAALVCVLALLSTVTALLQTMAVPVLGKMSRDLEVSTAAIGWVVTINLLAAAVLTPILSKSGDLHGRRRLVLVVTVAVAAGSLLAAVTSSYWMLLVARAVQGASFCLFPLSVGILRDQLHPRRLPLGLSFLTGAISVGAGAGLVLTGILTHGDRDYRNIFWFTLAVALLLSVAAVVVIPKDRPHSSGRVDWLGGLLLGVALVLLLLAMTQGNDWGWTSIATTGSLAGSLVTFAVWLAVERRVSEPLVPIAMLRDRTLAAANAIGFFIGFGMFLIFLSITALVQVPASHGHGFSASVLETSLVYLLPAASIGIVASPLGGMCVGRFGGRATLLIASVVGLLGYLQLLAFHERAWEVILGGVITNAAFSMGFAAVPAVVTAVVLPRETALANAMASITRSSGSALGSALVVALIASHLMADDHPRESVFTIVFVIGAVTMALSVIITLVGIPRRQAMAAAAPAREDQRTH</sequence>
<feature type="transmembrane region" description="Helical" evidence="6">
    <location>
        <begin position="318"/>
        <end position="339"/>
    </location>
</feature>
<dbReference type="EMBL" id="BJZQ01000002">
    <property type="protein sequence ID" value="GEO88317.1"/>
    <property type="molecule type" value="Genomic_DNA"/>
</dbReference>
<feature type="transmembrane region" description="Helical" evidence="6">
    <location>
        <begin position="116"/>
        <end position="132"/>
    </location>
</feature>
<dbReference type="Gene3D" id="1.20.1720.10">
    <property type="entry name" value="Multidrug resistance protein D"/>
    <property type="match status" value="1"/>
</dbReference>
<dbReference type="PROSITE" id="PS50850">
    <property type="entry name" value="MFS"/>
    <property type="match status" value="1"/>
</dbReference>
<evidence type="ECO:0000256" key="4">
    <source>
        <dbReference type="ARBA" id="ARBA00022989"/>
    </source>
</evidence>
<evidence type="ECO:0000313" key="8">
    <source>
        <dbReference type="EMBL" id="GEO88317.1"/>
    </source>
</evidence>
<organism evidence="8 9">
    <name type="scientific">Aeromicrobium flavum</name>
    <dbReference type="NCBI Taxonomy" id="416568"/>
    <lineage>
        <taxon>Bacteria</taxon>
        <taxon>Bacillati</taxon>
        <taxon>Actinomycetota</taxon>
        <taxon>Actinomycetes</taxon>
        <taxon>Propionibacteriales</taxon>
        <taxon>Nocardioidaceae</taxon>
        <taxon>Aeromicrobium</taxon>
    </lineage>
</organism>
<protein>
    <submittedName>
        <fullName evidence="8">MFS transporter</fullName>
    </submittedName>
</protein>
<evidence type="ECO:0000256" key="5">
    <source>
        <dbReference type="ARBA" id="ARBA00023136"/>
    </source>
</evidence>
<keyword evidence="9" id="KW-1185">Reference proteome</keyword>
<dbReference type="InterPro" id="IPR036259">
    <property type="entry name" value="MFS_trans_sf"/>
</dbReference>
<dbReference type="PRINTS" id="PR01036">
    <property type="entry name" value="TCRTETB"/>
</dbReference>
<evidence type="ECO:0000313" key="9">
    <source>
        <dbReference type="Proteomes" id="UP000321769"/>
    </source>
</evidence>
<feature type="domain" description="Major facilitator superfamily (MFS) profile" evidence="7">
    <location>
        <begin position="21"/>
        <end position="470"/>
    </location>
</feature>
<evidence type="ECO:0000259" key="7">
    <source>
        <dbReference type="PROSITE" id="PS50850"/>
    </source>
</evidence>
<dbReference type="RefSeq" id="WP_146825731.1">
    <property type="nucleotide sequence ID" value="NZ_BAAAYQ010000001.1"/>
</dbReference>
<dbReference type="Proteomes" id="UP000321769">
    <property type="component" value="Unassembled WGS sequence"/>
</dbReference>
<evidence type="ECO:0000256" key="2">
    <source>
        <dbReference type="ARBA" id="ARBA00022448"/>
    </source>
</evidence>
<comment type="subcellular location">
    <subcellularLocation>
        <location evidence="1">Cell membrane</location>
        <topology evidence="1">Multi-pass membrane protein</topology>
    </subcellularLocation>
</comment>
<keyword evidence="5 6" id="KW-0472">Membrane</keyword>
<feature type="transmembrane region" description="Helical" evidence="6">
    <location>
        <begin position="443"/>
        <end position="466"/>
    </location>
</feature>
<feature type="transmembrane region" description="Helical" evidence="6">
    <location>
        <begin position="57"/>
        <end position="75"/>
    </location>
</feature>
<dbReference type="SUPFAM" id="SSF103473">
    <property type="entry name" value="MFS general substrate transporter"/>
    <property type="match status" value="1"/>
</dbReference>
<dbReference type="PANTHER" id="PTHR42718:SF9">
    <property type="entry name" value="MAJOR FACILITATOR SUPERFAMILY MULTIDRUG TRANSPORTER MFSC"/>
    <property type="match status" value="1"/>
</dbReference>
<evidence type="ECO:0000256" key="3">
    <source>
        <dbReference type="ARBA" id="ARBA00022692"/>
    </source>
</evidence>
<dbReference type="InterPro" id="IPR011701">
    <property type="entry name" value="MFS"/>
</dbReference>
<accession>A0A512HS84</accession>
<keyword evidence="3 6" id="KW-0812">Transmembrane</keyword>
<comment type="caution">
    <text evidence="8">The sequence shown here is derived from an EMBL/GenBank/DDBJ whole genome shotgun (WGS) entry which is preliminary data.</text>
</comment>
<feature type="transmembrane region" description="Helical" evidence="6">
    <location>
        <begin position="87"/>
        <end position="110"/>
    </location>
</feature>
<feature type="transmembrane region" description="Helical" evidence="6">
    <location>
        <begin position="144"/>
        <end position="164"/>
    </location>
</feature>
<feature type="transmembrane region" description="Helical" evidence="6">
    <location>
        <begin position="346"/>
        <end position="366"/>
    </location>
</feature>
<feature type="transmembrane region" description="Helical" evidence="6">
    <location>
        <begin position="208"/>
        <end position="225"/>
    </location>
</feature>
<keyword evidence="2" id="KW-0813">Transport</keyword>
<dbReference type="Gene3D" id="1.20.1250.20">
    <property type="entry name" value="MFS general substrate transporter like domains"/>
    <property type="match status" value="1"/>
</dbReference>
<feature type="transmembrane region" description="Helical" evidence="6">
    <location>
        <begin position="372"/>
        <end position="399"/>
    </location>
</feature>
<dbReference type="AlphaFoldDB" id="A0A512HS84"/>
<evidence type="ECO:0000256" key="6">
    <source>
        <dbReference type="SAM" id="Phobius"/>
    </source>
</evidence>
<feature type="transmembrane region" description="Helical" evidence="6">
    <location>
        <begin position="231"/>
        <end position="255"/>
    </location>
</feature>
<feature type="transmembrane region" description="Helical" evidence="6">
    <location>
        <begin position="176"/>
        <end position="196"/>
    </location>
</feature>
<feature type="transmembrane region" description="Helical" evidence="6">
    <location>
        <begin position="411"/>
        <end position="431"/>
    </location>
</feature>
<dbReference type="GO" id="GO:0022857">
    <property type="term" value="F:transmembrane transporter activity"/>
    <property type="evidence" value="ECO:0007669"/>
    <property type="project" value="InterPro"/>
</dbReference>
<dbReference type="Pfam" id="PF07690">
    <property type="entry name" value="MFS_1"/>
    <property type="match status" value="1"/>
</dbReference>
<evidence type="ECO:0000256" key="1">
    <source>
        <dbReference type="ARBA" id="ARBA00004651"/>
    </source>
</evidence>